<reference evidence="3 4" key="1">
    <citation type="journal article" date="2008" name="Nature">
        <title>Genome analysis of the platypus reveals unique signatures of evolution.</title>
        <authorList>
            <person name="Warren W.C."/>
            <person name="Hillier L.W."/>
            <person name="Marshall Graves J.A."/>
            <person name="Birney E."/>
            <person name="Ponting C.P."/>
            <person name="Grutzner F."/>
            <person name="Belov K."/>
            <person name="Miller W."/>
            <person name="Clarke L."/>
            <person name="Chinwalla A.T."/>
            <person name="Yang S.P."/>
            <person name="Heger A."/>
            <person name="Locke D.P."/>
            <person name="Miethke P."/>
            <person name="Waters P.D."/>
            <person name="Veyrunes F."/>
            <person name="Fulton L."/>
            <person name="Fulton B."/>
            <person name="Graves T."/>
            <person name="Wallis J."/>
            <person name="Puente X.S."/>
            <person name="Lopez-Otin C."/>
            <person name="Ordonez G.R."/>
            <person name="Eichler E.E."/>
            <person name="Chen L."/>
            <person name="Cheng Z."/>
            <person name="Deakin J.E."/>
            <person name="Alsop A."/>
            <person name="Thompson K."/>
            <person name="Kirby P."/>
            <person name="Papenfuss A.T."/>
            <person name="Wakefield M.J."/>
            <person name="Olender T."/>
            <person name="Lancet D."/>
            <person name="Huttley G.A."/>
            <person name="Smit A.F."/>
            <person name="Pask A."/>
            <person name="Temple-Smith P."/>
            <person name="Batzer M.A."/>
            <person name="Walker J.A."/>
            <person name="Konkel M.K."/>
            <person name="Harris R.S."/>
            <person name="Whittington C.M."/>
            <person name="Wong E.S."/>
            <person name="Gemmell N.J."/>
            <person name="Buschiazzo E."/>
            <person name="Vargas Jentzsch I.M."/>
            <person name="Merkel A."/>
            <person name="Schmitz J."/>
            <person name="Zemann A."/>
            <person name="Churakov G."/>
            <person name="Kriegs J.O."/>
            <person name="Brosius J."/>
            <person name="Murchison E.P."/>
            <person name="Sachidanandam R."/>
            <person name="Smith C."/>
            <person name="Hannon G.J."/>
            <person name="Tsend-Ayush E."/>
            <person name="McMillan D."/>
            <person name="Attenborough R."/>
            <person name="Rens W."/>
            <person name="Ferguson-Smith M."/>
            <person name="Lefevre C.M."/>
            <person name="Sharp J.A."/>
            <person name="Nicholas K.R."/>
            <person name="Ray D.A."/>
            <person name="Kube M."/>
            <person name="Reinhardt R."/>
            <person name="Pringle T.H."/>
            <person name="Taylor J."/>
            <person name="Jones R.C."/>
            <person name="Nixon B."/>
            <person name="Dacheux J.L."/>
            <person name="Niwa H."/>
            <person name="Sekita Y."/>
            <person name="Huang X."/>
            <person name="Stark A."/>
            <person name="Kheradpour P."/>
            <person name="Kellis M."/>
            <person name="Flicek P."/>
            <person name="Chen Y."/>
            <person name="Webber C."/>
            <person name="Hardison R."/>
            <person name="Nelson J."/>
            <person name="Hallsworth-Pepin K."/>
            <person name="Delehaunty K."/>
            <person name="Markovic C."/>
            <person name="Minx P."/>
            <person name="Feng Y."/>
            <person name="Kremitzki C."/>
            <person name="Mitreva M."/>
            <person name="Glasscock J."/>
            <person name="Wylie T."/>
            <person name="Wohldmann P."/>
            <person name="Thiru P."/>
            <person name="Nhan M.N."/>
            <person name="Pohl C.S."/>
            <person name="Smith S.M."/>
            <person name="Hou S."/>
            <person name="Nefedov M."/>
            <person name="de Jong P.J."/>
            <person name="Renfree M.B."/>
            <person name="Mardis E.R."/>
            <person name="Wilson R.K."/>
        </authorList>
    </citation>
    <scope>NUCLEOTIDE SEQUENCE [LARGE SCALE GENOMIC DNA]</scope>
    <source>
        <strain evidence="3 4">Glennie</strain>
    </source>
</reference>
<sequence>MVSPAQFLGFLLLCVSDVIPESSGQITVTQTPNMRSANLGETVTIYCKTSSSVSGSGRVYLQWYQQKRGQGPKPIIKFASTLLPGVSARFSGSGSGTDFTLTIRDVETDDAADYYCQQSYGNPLPQCSGPIQKPPIAG</sequence>
<dbReference type="Gene3D" id="2.60.40.10">
    <property type="entry name" value="Immunoglobulins"/>
    <property type="match status" value="1"/>
</dbReference>
<dbReference type="InterPro" id="IPR013106">
    <property type="entry name" value="Ig_V-set"/>
</dbReference>
<dbReference type="PANTHER" id="PTHR23267">
    <property type="entry name" value="IMMUNOGLOBULIN LIGHT CHAIN"/>
    <property type="match status" value="1"/>
</dbReference>
<feature type="domain" description="Ig-like" evidence="2">
    <location>
        <begin position="20"/>
        <end position="132"/>
    </location>
</feature>
<dbReference type="OMA" id="SNEMNIY"/>
<dbReference type="FunFam" id="2.60.40.10:FF:001230">
    <property type="entry name" value="Immunoglobulin kappa variable 8-16"/>
    <property type="match status" value="1"/>
</dbReference>
<dbReference type="SMART" id="SM00406">
    <property type="entry name" value="IGv"/>
    <property type="match status" value="1"/>
</dbReference>
<dbReference type="InterPro" id="IPR036179">
    <property type="entry name" value="Ig-like_dom_sf"/>
</dbReference>
<dbReference type="GeneTree" id="ENSGT00940000153770"/>
<dbReference type="GO" id="GO:0006955">
    <property type="term" value="P:immune response"/>
    <property type="evidence" value="ECO:0000318"/>
    <property type="project" value="GO_Central"/>
</dbReference>
<reference evidence="3" key="2">
    <citation type="submission" date="2025-08" db="UniProtKB">
        <authorList>
            <consortium name="Ensembl"/>
        </authorList>
    </citation>
    <scope>IDENTIFICATION</scope>
    <source>
        <strain evidence="3">Glennie</strain>
    </source>
</reference>
<dbReference type="InterPro" id="IPR007110">
    <property type="entry name" value="Ig-like_dom"/>
</dbReference>
<dbReference type="HOGENOM" id="CLU_077975_4_1_1"/>
<dbReference type="InParanoid" id="F7B476"/>
<evidence type="ECO:0000313" key="4">
    <source>
        <dbReference type="Proteomes" id="UP000002279"/>
    </source>
</evidence>
<evidence type="ECO:0000313" key="3">
    <source>
        <dbReference type="Ensembl" id="ENSOANP00000016415.2"/>
    </source>
</evidence>
<name>F7B476_ORNAN</name>
<evidence type="ECO:0000259" key="2">
    <source>
        <dbReference type="PROSITE" id="PS50835"/>
    </source>
</evidence>
<dbReference type="Pfam" id="PF07686">
    <property type="entry name" value="V-set"/>
    <property type="match status" value="1"/>
</dbReference>
<dbReference type="SUPFAM" id="SSF48726">
    <property type="entry name" value="Immunoglobulin"/>
    <property type="match status" value="1"/>
</dbReference>
<dbReference type="eggNOG" id="ENOG502S3KF">
    <property type="taxonomic scope" value="Eukaryota"/>
</dbReference>
<keyword evidence="4" id="KW-1185">Reference proteome</keyword>
<dbReference type="AlphaFoldDB" id="F7B476"/>
<evidence type="ECO:0000256" key="1">
    <source>
        <dbReference type="SAM" id="SignalP"/>
    </source>
</evidence>
<dbReference type="GO" id="GO:0019814">
    <property type="term" value="C:immunoglobulin complex"/>
    <property type="evidence" value="ECO:0000318"/>
    <property type="project" value="GO_Central"/>
</dbReference>
<proteinExistence type="predicted"/>
<dbReference type="PROSITE" id="PS50835">
    <property type="entry name" value="IG_LIKE"/>
    <property type="match status" value="1"/>
</dbReference>
<dbReference type="Bgee" id="ENSOANG00000010348">
    <property type="expression patterns" value="Expressed in liver and 1 other cell type or tissue"/>
</dbReference>
<dbReference type="SMART" id="SM00409">
    <property type="entry name" value="IG"/>
    <property type="match status" value="1"/>
</dbReference>
<dbReference type="Proteomes" id="UP000002279">
    <property type="component" value="Chromosome 18"/>
</dbReference>
<keyword evidence="1" id="KW-0732">Signal</keyword>
<reference evidence="3" key="3">
    <citation type="submission" date="2025-09" db="UniProtKB">
        <authorList>
            <consortium name="Ensembl"/>
        </authorList>
    </citation>
    <scope>IDENTIFICATION</scope>
    <source>
        <strain evidence="3">Glennie</strain>
    </source>
</reference>
<accession>F7B476</accession>
<dbReference type="InterPro" id="IPR003599">
    <property type="entry name" value="Ig_sub"/>
</dbReference>
<organism evidence="3 4">
    <name type="scientific">Ornithorhynchus anatinus</name>
    <name type="common">Duckbill platypus</name>
    <dbReference type="NCBI Taxonomy" id="9258"/>
    <lineage>
        <taxon>Eukaryota</taxon>
        <taxon>Metazoa</taxon>
        <taxon>Chordata</taxon>
        <taxon>Craniata</taxon>
        <taxon>Vertebrata</taxon>
        <taxon>Euteleostomi</taxon>
        <taxon>Mammalia</taxon>
        <taxon>Monotremata</taxon>
        <taxon>Ornithorhynchidae</taxon>
        <taxon>Ornithorhynchus</taxon>
    </lineage>
</organism>
<dbReference type="InterPro" id="IPR013783">
    <property type="entry name" value="Ig-like_fold"/>
</dbReference>
<dbReference type="STRING" id="9258.ENSOANP00000016415"/>
<feature type="signal peptide" evidence="1">
    <location>
        <begin position="1"/>
        <end position="24"/>
    </location>
</feature>
<dbReference type="Ensembl" id="ENSOANT00000016418.2">
    <property type="protein sequence ID" value="ENSOANP00000016415.2"/>
    <property type="gene ID" value="ENSOANG00000010348.4"/>
</dbReference>
<protein>
    <recommendedName>
        <fullName evidence="2">Ig-like domain-containing protein</fullName>
    </recommendedName>
</protein>
<feature type="chain" id="PRO_5028005951" description="Ig-like domain-containing protein" evidence="1">
    <location>
        <begin position="25"/>
        <end position="138"/>
    </location>
</feature>
<dbReference type="InterPro" id="IPR050150">
    <property type="entry name" value="IgV_Light_Chain"/>
</dbReference>